<dbReference type="CDD" id="cd00593">
    <property type="entry name" value="RIBOc"/>
    <property type="match status" value="2"/>
</dbReference>
<feature type="region of interest" description="Disordered" evidence="7">
    <location>
        <begin position="1585"/>
        <end position="1653"/>
    </location>
</feature>
<evidence type="ECO:0000256" key="7">
    <source>
        <dbReference type="SAM" id="MobiDB-lite"/>
    </source>
</evidence>
<dbReference type="SMART" id="SM00490">
    <property type="entry name" value="HELICc"/>
    <property type="match status" value="1"/>
</dbReference>
<name>A0A0P1BQA2_9BASI</name>
<dbReference type="OrthoDB" id="416741at2759"/>
<feature type="compositionally biased region" description="Acidic residues" evidence="7">
    <location>
        <begin position="1606"/>
        <end position="1622"/>
    </location>
</feature>
<dbReference type="GO" id="GO:0004386">
    <property type="term" value="F:helicase activity"/>
    <property type="evidence" value="ECO:0007669"/>
    <property type="project" value="UniProtKB-KW"/>
</dbReference>
<dbReference type="PANTHER" id="PTHR14950">
    <property type="entry name" value="DICER-RELATED"/>
    <property type="match status" value="1"/>
</dbReference>
<feature type="region of interest" description="Disordered" evidence="7">
    <location>
        <begin position="1"/>
        <end position="78"/>
    </location>
</feature>
<evidence type="ECO:0000259" key="9">
    <source>
        <dbReference type="PROSITE" id="PS51192"/>
    </source>
</evidence>
<dbReference type="Gene3D" id="1.10.1520.10">
    <property type="entry name" value="Ribonuclease III domain"/>
    <property type="match status" value="2"/>
</dbReference>
<protein>
    <submittedName>
        <fullName evidence="12">Dicer-like protein 1</fullName>
    </submittedName>
</protein>
<feature type="domain" description="Helicase ATP-binding" evidence="9">
    <location>
        <begin position="92"/>
        <end position="295"/>
    </location>
</feature>
<feature type="compositionally biased region" description="Basic and acidic residues" evidence="7">
    <location>
        <begin position="1641"/>
        <end position="1653"/>
    </location>
</feature>
<evidence type="ECO:0000259" key="8">
    <source>
        <dbReference type="PROSITE" id="PS50142"/>
    </source>
</evidence>
<dbReference type="InterPro" id="IPR001650">
    <property type="entry name" value="Helicase_C-like"/>
</dbReference>
<keyword evidence="13" id="KW-1185">Reference proteome</keyword>
<dbReference type="InterPro" id="IPR038248">
    <property type="entry name" value="Dicer_dimer_sf"/>
</dbReference>
<dbReference type="InterPro" id="IPR011545">
    <property type="entry name" value="DEAD/DEAH_box_helicase_dom"/>
</dbReference>
<dbReference type="InterPro" id="IPR027417">
    <property type="entry name" value="P-loop_NTPase"/>
</dbReference>
<dbReference type="Pfam" id="PF00270">
    <property type="entry name" value="DEAD"/>
    <property type="match status" value="1"/>
</dbReference>
<dbReference type="Proteomes" id="UP000054845">
    <property type="component" value="Unassembled WGS sequence"/>
</dbReference>
<dbReference type="GO" id="GO:0005524">
    <property type="term" value="F:ATP binding"/>
    <property type="evidence" value="ECO:0007669"/>
    <property type="project" value="UniProtKB-KW"/>
</dbReference>
<evidence type="ECO:0000256" key="3">
    <source>
        <dbReference type="ARBA" id="ARBA00022801"/>
    </source>
</evidence>
<dbReference type="Gene3D" id="3.40.50.300">
    <property type="entry name" value="P-loop containing nucleotide triphosphate hydrolases"/>
    <property type="match status" value="2"/>
</dbReference>
<dbReference type="PANTHER" id="PTHR14950:SF37">
    <property type="entry name" value="ENDORIBONUCLEASE DICER"/>
    <property type="match status" value="1"/>
</dbReference>
<dbReference type="Pfam" id="PF00271">
    <property type="entry name" value="Helicase_C"/>
    <property type="match status" value="1"/>
</dbReference>
<dbReference type="EMBL" id="CCYA01000270">
    <property type="protein sequence ID" value="CEH18257.1"/>
    <property type="molecule type" value="Genomic_DNA"/>
</dbReference>
<keyword evidence="5" id="KW-0067">ATP-binding</keyword>
<evidence type="ECO:0000313" key="13">
    <source>
        <dbReference type="Proteomes" id="UP000054845"/>
    </source>
</evidence>
<evidence type="ECO:0000256" key="1">
    <source>
        <dbReference type="ARBA" id="ARBA00022737"/>
    </source>
</evidence>
<dbReference type="InterPro" id="IPR005034">
    <property type="entry name" value="Dicer_dimerisation"/>
</dbReference>
<dbReference type="GO" id="GO:0031047">
    <property type="term" value="P:regulatory ncRNA-mediated gene silencing"/>
    <property type="evidence" value="ECO:0007669"/>
    <property type="project" value="UniProtKB-ARBA"/>
</dbReference>
<keyword evidence="2" id="KW-0547">Nucleotide-binding</keyword>
<dbReference type="STRING" id="401625.A0A0P1BQA2"/>
<evidence type="ECO:0000259" key="10">
    <source>
        <dbReference type="PROSITE" id="PS51194"/>
    </source>
</evidence>
<dbReference type="SMART" id="SM00535">
    <property type="entry name" value="RIBOc"/>
    <property type="match status" value="2"/>
</dbReference>
<dbReference type="InterPro" id="IPR036389">
    <property type="entry name" value="RNase_III_sf"/>
</dbReference>
<proteinExistence type="inferred from homology"/>
<evidence type="ECO:0000313" key="12">
    <source>
        <dbReference type="EMBL" id="CEH18257.1"/>
    </source>
</evidence>
<dbReference type="PROSITE" id="PS51192">
    <property type="entry name" value="HELICASE_ATP_BIND_1"/>
    <property type="match status" value="1"/>
</dbReference>
<dbReference type="CDD" id="cd18034">
    <property type="entry name" value="DEXHc_dicer"/>
    <property type="match status" value="1"/>
</dbReference>
<dbReference type="InterPro" id="IPR000999">
    <property type="entry name" value="RNase_III_dom"/>
</dbReference>
<dbReference type="SUPFAM" id="SSF69065">
    <property type="entry name" value="RNase III domain-like"/>
    <property type="match status" value="2"/>
</dbReference>
<dbReference type="SUPFAM" id="SSF52540">
    <property type="entry name" value="P-loop containing nucleoside triphosphate hydrolases"/>
    <property type="match status" value="1"/>
</dbReference>
<evidence type="ECO:0000256" key="2">
    <source>
        <dbReference type="ARBA" id="ARBA00022741"/>
    </source>
</evidence>
<feature type="domain" description="RNase III" evidence="8">
    <location>
        <begin position="1111"/>
        <end position="1247"/>
    </location>
</feature>
<dbReference type="PROSITE" id="PS51194">
    <property type="entry name" value="HELICASE_CTER"/>
    <property type="match status" value="1"/>
</dbReference>
<dbReference type="Pfam" id="PF03368">
    <property type="entry name" value="Dicer_dimer"/>
    <property type="match status" value="1"/>
</dbReference>
<evidence type="ECO:0000256" key="6">
    <source>
        <dbReference type="PROSITE-ProRule" id="PRU00657"/>
    </source>
</evidence>
<feature type="domain" description="Dicer dsRNA-binding fold" evidence="11">
    <location>
        <begin position="700"/>
        <end position="790"/>
    </location>
</feature>
<reference evidence="12 13" key="1">
    <citation type="submission" date="2014-09" db="EMBL/GenBank/DDBJ databases">
        <authorList>
            <person name="Magalhaes I.L.F."/>
            <person name="Oliveira U."/>
            <person name="Santos F.R."/>
            <person name="Vidigal T.H.D.A."/>
            <person name="Brescovit A.D."/>
            <person name="Santos A.J."/>
        </authorList>
    </citation>
    <scope>NUCLEOTIDE SEQUENCE [LARGE SCALE GENOMIC DNA]</scope>
</reference>
<dbReference type="PROSITE" id="PS50142">
    <property type="entry name" value="RNASE_3_2"/>
    <property type="match status" value="2"/>
</dbReference>
<feature type="compositionally biased region" description="Basic and acidic residues" evidence="7">
    <location>
        <begin position="29"/>
        <end position="40"/>
    </location>
</feature>
<evidence type="ECO:0000256" key="5">
    <source>
        <dbReference type="ARBA" id="ARBA00022840"/>
    </source>
</evidence>
<dbReference type="PROSITE" id="PS00517">
    <property type="entry name" value="RNASE_3_1"/>
    <property type="match status" value="2"/>
</dbReference>
<dbReference type="Gene3D" id="3.30.160.380">
    <property type="entry name" value="Dicer dimerisation domain"/>
    <property type="match status" value="1"/>
</dbReference>
<evidence type="ECO:0000259" key="11">
    <source>
        <dbReference type="PROSITE" id="PS51327"/>
    </source>
</evidence>
<comment type="similarity">
    <text evidence="6">Belongs to the helicase family. Dicer subfamily.</text>
</comment>
<feature type="domain" description="Helicase C-terminal" evidence="10">
    <location>
        <begin position="492"/>
        <end position="652"/>
    </location>
</feature>
<feature type="compositionally biased region" description="Basic and acidic residues" evidence="7">
    <location>
        <begin position="1585"/>
        <end position="1595"/>
    </location>
</feature>
<accession>A0A0P1BQA2</accession>
<keyword evidence="6" id="KW-0694">RNA-binding</keyword>
<dbReference type="SMART" id="SM00487">
    <property type="entry name" value="DEXDc"/>
    <property type="match status" value="1"/>
</dbReference>
<keyword evidence="1" id="KW-0677">Repeat</keyword>
<dbReference type="GO" id="GO:0003723">
    <property type="term" value="F:RNA binding"/>
    <property type="evidence" value="ECO:0007669"/>
    <property type="project" value="UniProtKB-UniRule"/>
</dbReference>
<feature type="compositionally biased region" description="Polar residues" evidence="7">
    <location>
        <begin position="43"/>
        <end position="65"/>
    </location>
</feature>
<dbReference type="Pfam" id="PF00636">
    <property type="entry name" value="Ribonuclease_3"/>
    <property type="match status" value="2"/>
</dbReference>
<sequence>MSGDDLTAVTLPRSPMSHPPSTPSRSKRALKDLDALRGARENQPGQTLHSWRSKENSSASDNACDSPSPARDGRLTKKAKVELTPRSYQSYLYEIAKRRSVIAVLPTGSGKTLVAAMLIQHVLDMHQDQNAQRVSPDFCKPPTQPTPLPHDEHTSERKVILFLVNLVPLVHQQATFIEEHTNARVGRLFGGVGVDTRDEAQWAHMTKQGTYDVIVATAQCVLDGLIHGFFSIRDIQLLIFDEAHHASLVHPYRRIMNCYWDTHPKQRPHIFGMTASPLKSGASFEYATQTLERTLDAIILTAPEAHREELARAVSRPQELVVEFDSAPLSSPSKFTKFIESEFGATPGCKRLLARIDEVTAEYGVLMADLVWVTSSKDIRAASRELQDYRPLAESDYELLNYEWRLQHAFDADLSHANLPARATTLGSLNADHNPTDVVDESQAADIAADAAWQKLSEEIELDKEFLEVLDAVVLPDRLEVTRDNATPKIIALVEVLRSLRTDGRLSSDFCGIIFVSRRETAMALNELIKRVPQLDFLHPECLIGHDADARLGMSWQDQSKCLARFRRRDPTNLLIATSVLEEGLDISPCNVIIRFDLFHTHIQFVQSRGRARHQDSQYIILVERGNAKLSKLLVAVTRAEHEMQTWLHNLPDDRELPKDALATSSKGALDDGEEEMNAIEAEIHLDEKSTGARLHPADCLGVLAYYVAILRADDYSPSAPVYAFDRGLDGVSATVHLPANARLRVVHGPACRSKRVARRFAAFEACRHLRALGVLDDHLVPRVHRPQMDFQPFEKTVHGKVMGTRSREIRLTIPPPQIFCRLPQKTSKEQFLVHATLLNLSSLASEPKPRDLFLITFEPLPKLPEMPLHLEHGARILPESAGSVPILLIPRQLFLCRKYTALAFALMTRNKVPSAALTFFILPLLSGRRHSEASALSIDWPEVEHLVDSKLRPVALTTFLDRDEIQAAKEILRDRVITRGMDVRCAAPLHVLDVATFDDLTFERIEEVRRTYRRAFSGPPQEPDVTCLRPDSPSQQYYGGEALIVTARRIPRFDNYLSPLPNEGRRRTAYARNHYLVRAACWLHPISASCHRAISFVPSILAHVEHFLRVHELNDRLFASSLDVSMLQVATSAPSAGRDFDYQKLEFLGDAFFKIAGSCYVFSRTITQNEGELHVSRLRVISNANLVRKAVQRGIWQACQASSFSRKGWSPVAHQLLTFNGGAKVSEKLLADVVEACMGSALTLGGETLCLSVMGQLGLWPEDYKMLSDMHGNWDKQRSKTVPGSGNEPERINRRALEKLENLLQYRFSEPELALEALMHPSLIASDLPSYQRLEFLGDAVVDFLVVDHLQSSYGELDEGALTLLKGNAVSNAAFGALCEAIGLHHFLQHSDATLARAVFEYATQAAQLRAEQEAKEEKTRRQYWWHLSPPKAMADICESIMGAVFTDSHFNLEVVKSLFDRLFLPFFKQYVRPETVVIHSTAALFTILQQLGCRNYSLELTEAELDAQKSFKRIDLRHDALEPSVGLRCRIVFHGMLLGEGLGVGRQQAQTEAAKAATELLDREGKALLQRCDCREESARVRQATRKDRDVAREGNSSRGSEGGELESDTEEASQEEGEQDVNVAAGHFSAPLTSNDIFLDRHEDAMDTLA</sequence>
<feature type="domain" description="RNase III" evidence="8">
    <location>
        <begin position="1298"/>
        <end position="1451"/>
    </location>
</feature>
<keyword evidence="3" id="KW-0378">Hydrolase</keyword>
<dbReference type="InterPro" id="IPR014001">
    <property type="entry name" value="Helicase_ATP-bd"/>
</dbReference>
<dbReference type="GO" id="GO:0006396">
    <property type="term" value="P:RNA processing"/>
    <property type="evidence" value="ECO:0007669"/>
    <property type="project" value="InterPro"/>
</dbReference>
<evidence type="ECO:0000256" key="4">
    <source>
        <dbReference type="ARBA" id="ARBA00022806"/>
    </source>
</evidence>
<dbReference type="PROSITE" id="PS51327">
    <property type="entry name" value="DICER_DSRBF"/>
    <property type="match status" value="1"/>
</dbReference>
<keyword evidence="4" id="KW-0347">Helicase</keyword>
<organism evidence="12 13">
    <name type="scientific">Ceraceosorus bombacis</name>
    <dbReference type="NCBI Taxonomy" id="401625"/>
    <lineage>
        <taxon>Eukaryota</taxon>
        <taxon>Fungi</taxon>
        <taxon>Dikarya</taxon>
        <taxon>Basidiomycota</taxon>
        <taxon>Ustilaginomycotina</taxon>
        <taxon>Exobasidiomycetes</taxon>
        <taxon>Ceraceosorales</taxon>
        <taxon>Ceraceosoraceae</taxon>
        <taxon>Ceraceosorus</taxon>
    </lineage>
</organism>
<dbReference type="GO" id="GO:0004525">
    <property type="term" value="F:ribonuclease III activity"/>
    <property type="evidence" value="ECO:0007669"/>
    <property type="project" value="InterPro"/>
</dbReference>